<organism evidence="3 4">
    <name type="scientific">Araneus ventricosus</name>
    <name type="common">Orbweaver spider</name>
    <name type="synonym">Epeira ventricosa</name>
    <dbReference type="NCBI Taxonomy" id="182803"/>
    <lineage>
        <taxon>Eukaryota</taxon>
        <taxon>Metazoa</taxon>
        <taxon>Ecdysozoa</taxon>
        <taxon>Arthropoda</taxon>
        <taxon>Chelicerata</taxon>
        <taxon>Arachnida</taxon>
        <taxon>Araneae</taxon>
        <taxon>Araneomorphae</taxon>
        <taxon>Entelegynae</taxon>
        <taxon>Araneoidea</taxon>
        <taxon>Araneidae</taxon>
        <taxon>Araneus</taxon>
    </lineage>
</organism>
<feature type="compositionally biased region" description="Basic and acidic residues" evidence="1">
    <location>
        <begin position="97"/>
        <end position="108"/>
    </location>
</feature>
<accession>A0A4Y2H4N6</accession>
<evidence type="ECO:0000313" key="4">
    <source>
        <dbReference type="Proteomes" id="UP000499080"/>
    </source>
</evidence>
<sequence>MSVTLLMFYAFFVIFQVSIELQKLNLRLREAEEPLILVTHGYDMTSPIVELPSLEVSEEESAEDTFTRRPSMPVRSQAISLPKRRMSEISVRISTMSERESSYVRTDESSVQMSSPPPADEGISFQFPSVPRVEEPTPSPSTSSVRYRQLQPLSLMDETGQAVKFADSDSSEGSGKTDSDNNAIRPGSIRGDVRRRAKSLGALRDAGRRTSYGTAGPQGVGQVSVIHNRRTDPGLLPLFPYISHIMNNRKSPNDDESTPLYSSYPSVKCDIVEYL</sequence>
<comment type="caution">
    <text evidence="3">The sequence shown here is derived from an EMBL/GenBank/DDBJ whole genome shotgun (WGS) entry which is preliminary data.</text>
</comment>
<feature type="region of interest" description="Disordered" evidence="1">
    <location>
        <begin position="163"/>
        <end position="195"/>
    </location>
</feature>
<evidence type="ECO:0000313" key="3">
    <source>
        <dbReference type="EMBL" id="GBM59906.1"/>
    </source>
</evidence>
<feature type="chain" id="PRO_5021352115" evidence="2">
    <location>
        <begin position="22"/>
        <end position="275"/>
    </location>
</feature>
<keyword evidence="4" id="KW-1185">Reference proteome</keyword>
<gene>
    <name evidence="3" type="ORF">AVEN_82730_1</name>
</gene>
<protein>
    <submittedName>
        <fullName evidence="3">Uncharacterized protein</fullName>
    </submittedName>
</protein>
<dbReference type="OrthoDB" id="2150267at2759"/>
<dbReference type="AlphaFoldDB" id="A0A4Y2H4N6"/>
<proteinExistence type="predicted"/>
<feature type="signal peptide" evidence="2">
    <location>
        <begin position="1"/>
        <end position="21"/>
    </location>
</feature>
<reference evidence="3 4" key="1">
    <citation type="journal article" date="2019" name="Sci. Rep.">
        <title>Orb-weaving spider Araneus ventricosus genome elucidates the spidroin gene catalogue.</title>
        <authorList>
            <person name="Kono N."/>
            <person name="Nakamura H."/>
            <person name="Ohtoshi R."/>
            <person name="Moran D.A.P."/>
            <person name="Shinohara A."/>
            <person name="Yoshida Y."/>
            <person name="Fujiwara M."/>
            <person name="Mori M."/>
            <person name="Tomita M."/>
            <person name="Arakawa K."/>
        </authorList>
    </citation>
    <scope>NUCLEOTIDE SEQUENCE [LARGE SCALE GENOMIC DNA]</scope>
</reference>
<feature type="region of interest" description="Disordered" evidence="1">
    <location>
        <begin position="97"/>
        <end position="146"/>
    </location>
</feature>
<evidence type="ECO:0000256" key="1">
    <source>
        <dbReference type="SAM" id="MobiDB-lite"/>
    </source>
</evidence>
<name>A0A4Y2H4N6_ARAVE</name>
<dbReference type="EMBL" id="BGPR01001705">
    <property type="protein sequence ID" value="GBM59906.1"/>
    <property type="molecule type" value="Genomic_DNA"/>
</dbReference>
<evidence type="ECO:0000256" key="2">
    <source>
        <dbReference type="SAM" id="SignalP"/>
    </source>
</evidence>
<feature type="compositionally biased region" description="Polar residues" evidence="1">
    <location>
        <begin position="171"/>
        <end position="182"/>
    </location>
</feature>
<dbReference type="Proteomes" id="UP000499080">
    <property type="component" value="Unassembled WGS sequence"/>
</dbReference>
<keyword evidence="2" id="KW-0732">Signal</keyword>